<dbReference type="GO" id="GO:0003677">
    <property type="term" value="F:DNA binding"/>
    <property type="evidence" value="ECO:0007669"/>
    <property type="project" value="UniProtKB-KW"/>
</dbReference>
<dbReference type="InterPro" id="IPR012340">
    <property type="entry name" value="NA-bd_OB-fold"/>
</dbReference>
<dbReference type="SUPFAM" id="SSF81872">
    <property type="entry name" value="BRCA2 helical domain"/>
    <property type="match status" value="1"/>
</dbReference>
<dbReference type="SUPFAM" id="SSF50249">
    <property type="entry name" value="Nucleic acid-binding proteins"/>
    <property type="match status" value="3"/>
</dbReference>
<dbReference type="PANTHER" id="PTHR11289">
    <property type="entry name" value="BREAST CANCER TYPE 2 SUSCEPTIBILITY PROTEIN BRCA2"/>
    <property type="match status" value="1"/>
</dbReference>
<gene>
    <name evidence="9" type="ORF">ALC57_18552</name>
</gene>
<dbReference type="SMART" id="SM01341">
    <property type="entry name" value="Tower"/>
    <property type="match status" value="1"/>
</dbReference>
<keyword evidence="4" id="KW-0233">DNA recombination</keyword>
<evidence type="ECO:0000256" key="3">
    <source>
        <dbReference type="ARBA" id="ARBA00023125"/>
    </source>
</evidence>
<feature type="compositionally biased region" description="Polar residues" evidence="7">
    <location>
        <begin position="1737"/>
        <end position="1747"/>
    </location>
</feature>
<proteinExistence type="predicted"/>
<keyword evidence="3" id="KW-0238">DNA-binding</keyword>
<dbReference type="CDD" id="cd04493">
    <property type="entry name" value="BRCA2DBD_OB1"/>
    <property type="match status" value="1"/>
</dbReference>
<dbReference type="InterPro" id="IPR015188">
    <property type="entry name" value="BRCA2_OB_3"/>
</dbReference>
<dbReference type="GO" id="GO:0006355">
    <property type="term" value="P:regulation of DNA-templated transcription"/>
    <property type="evidence" value="ECO:0007669"/>
    <property type="project" value="TreeGrafter"/>
</dbReference>
<organism evidence="9 10">
    <name type="scientific">Trachymyrmex cornetzi</name>
    <dbReference type="NCBI Taxonomy" id="471704"/>
    <lineage>
        <taxon>Eukaryota</taxon>
        <taxon>Metazoa</taxon>
        <taxon>Ecdysozoa</taxon>
        <taxon>Arthropoda</taxon>
        <taxon>Hexapoda</taxon>
        <taxon>Insecta</taxon>
        <taxon>Pterygota</taxon>
        <taxon>Neoptera</taxon>
        <taxon>Endopterygota</taxon>
        <taxon>Hymenoptera</taxon>
        <taxon>Apocrita</taxon>
        <taxon>Aculeata</taxon>
        <taxon>Formicoidea</taxon>
        <taxon>Formicidae</taxon>
        <taxon>Myrmicinae</taxon>
        <taxon>Trachymyrmex</taxon>
    </lineage>
</organism>
<feature type="compositionally biased region" description="Basic and acidic residues" evidence="7">
    <location>
        <begin position="821"/>
        <end position="833"/>
    </location>
</feature>
<evidence type="ECO:0000256" key="7">
    <source>
        <dbReference type="SAM" id="MobiDB-lite"/>
    </source>
</evidence>
<dbReference type="Pfam" id="PF09104">
    <property type="entry name" value="BRCA-2_OB3"/>
    <property type="match status" value="1"/>
</dbReference>
<evidence type="ECO:0000313" key="9">
    <source>
        <dbReference type="EMBL" id="KYN09321.1"/>
    </source>
</evidence>
<feature type="domain" description="Tower" evidence="8">
    <location>
        <begin position="1313"/>
        <end position="1352"/>
    </location>
</feature>
<feature type="region of interest" description="Disordered" evidence="7">
    <location>
        <begin position="266"/>
        <end position="288"/>
    </location>
</feature>
<dbReference type="GO" id="GO:0005634">
    <property type="term" value="C:nucleus"/>
    <property type="evidence" value="ECO:0007669"/>
    <property type="project" value="TreeGrafter"/>
</dbReference>
<dbReference type="Proteomes" id="UP000078492">
    <property type="component" value="Unassembled WGS sequence"/>
</dbReference>
<dbReference type="GO" id="GO:0000724">
    <property type="term" value="P:double-strand break repair via homologous recombination"/>
    <property type="evidence" value="ECO:0007669"/>
    <property type="project" value="InterPro"/>
</dbReference>
<keyword evidence="10" id="KW-1185">Reference proteome</keyword>
<evidence type="ECO:0000256" key="6">
    <source>
        <dbReference type="SAM" id="Coils"/>
    </source>
</evidence>
<keyword evidence="1" id="KW-0677">Repeat</keyword>
<dbReference type="STRING" id="471704.A0A151IRN5"/>
<dbReference type="Pfam" id="PF09169">
    <property type="entry name" value="BRCA-2_helical"/>
    <property type="match status" value="1"/>
</dbReference>
<accession>A0A151IRN5</accession>
<dbReference type="InterPro" id="IPR015205">
    <property type="entry name" value="Tower_dom"/>
</dbReference>
<dbReference type="Pfam" id="PF09103">
    <property type="entry name" value="BRCA-2_OB1"/>
    <property type="match status" value="1"/>
</dbReference>
<dbReference type="PANTHER" id="PTHR11289:SF0">
    <property type="entry name" value="BREAST CANCER TYPE 2 SUSCEPTIBILITY PROTEIN"/>
    <property type="match status" value="1"/>
</dbReference>
<dbReference type="InterPro" id="IPR015187">
    <property type="entry name" value="BRCA2_OB_1"/>
</dbReference>
<feature type="region of interest" description="Disordered" evidence="7">
    <location>
        <begin position="760"/>
        <end position="890"/>
    </location>
</feature>
<evidence type="ECO:0000259" key="8">
    <source>
        <dbReference type="SMART" id="SM01341"/>
    </source>
</evidence>
<feature type="compositionally biased region" description="Basic and acidic residues" evidence="7">
    <location>
        <begin position="879"/>
        <end position="890"/>
    </location>
</feature>
<feature type="compositionally biased region" description="Basic and acidic residues" evidence="7">
    <location>
        <begin position="277"/>
        <end position="286"/>
    </location>
</feature>
<sequence>MPTDAVIPSTPLSLLPFLNKINEQWSSDLETPQAQPHTISIISTTVKEIPRSEQRTPDVSSVKSVEKIISDSPVIASRASRRRSKRRIFRSSISIDPLAVTDNEDITANVQVETPVISDVVNSVAQDDTTNAISTSSLETVLKDDEPKVVSKSQDTCNNEESKNVTNDVPDSLNTSTLEFFSNVSFSKIDELCLDTFNNQKTMETTVTQCNYKQNVDKGRNIENENIGFVTARGTSINVSKEALFKAKRLFADIDESAFDMDEMQTQNYEPPAKRNKSNEEKDRHLPSSSFVNNVSVNIAEETLPKLKPLIKQLKNYDNVHTADCKKPLVSKSSSEEVIEAPIFLSTASGKPINISKKALLKAKALLADDLPSSSFVNNVSVNIAKEVLPKPKPLIEQLKNYDNVHTADRKKPLVSKSSSEEVIEAPIFLSTASGKPINISKKTLLKEKALLADLPSSSFVNNVSVNIAKEVLPKPKPFIEQLKNYDNVHTADCKKPLVSKSSSEEVIEAPTFLSTASGNPINISKKALLKTKTLLADESHNIDDNELVKYYERSTDKKSTPIKIKTLPSFTCGKSISGESPIKARTLFAEHLDDTVEVVVAGETNADNKETNGLEIKMSNIKFKSPGSAVGISEHISKAKIFDKRLDNQVEPVIANKVNKINEVENMQEVKIPSIGFQTAGGTYIKISERALSRAKALFADELDCSLEMDIVKNSDRDEEKIKKRDLAIPYGGLQTVSSQEVPVSNNAALTTRELFSNDCLDESNPDLGRASLQKRKLSETNVDGSTPQGRNYTSETKRTRLSSEFQARKLFSDNTSTRTDNDENRDPDKKKQTSSVVESISELPKTDSIESTESETAGSPIIGRQSSLRKRKSLGYQRDESNASRADNKMLDNENAALQENVVQGSATCGKIEDDKLNTEESTQAAQEKAKGNSAGLSEYGDTQMMMDFIDQSTKVLQDRLAAALEQEAIITAKRRRAQSEGSKQSMGHLYRYKQINSNARLSMRQIGGGVPPMPCSYQELIDRRISPRILEITAATAATYKFCCSDFYGDDVAHRNVRGIEMEDGVRLILDENGYAGVWEFLRAFLASPGVDPNLVPARWVENHYRWIVWKLASMDRMKFGSVKLPRALTPSYVMAQLKYRYDREIDRSQRPAIRRILEKDNVPSKRMTLCVSSIIENNNVSMEIGKSPRIGVPKWKIELTDGWYSTNACIDIGMVKNISTGKIREGTKLLLSGAELLNCDQGFYPLEAPADVCLKLHTNSTRRARWDTKLGYAPRSGPIPIKLRNVCPSGGLIGKMTIVVARVYPMLYHEKTASGDSIVRNAKSEEKAQNKYEQQCWSKIESFYAQAEDFQGKGLSGETDDMAIQLSEDYENLSTEESISKKRHDELLQELRQKEERFKQRMQSKLRESLPGPRQVSQLLKVRVCDENANAILSVWSPSEEVVDALKEGACVSLCNIVASGKRGTELQLTARRSAIFKPGKMRDASYPARVCTSLNEIANSEFVPPYGEFDTVGFVCSVGPAPYGMRDFDAVHLAYCKAGSSESSYLSILFWQGIASYGYTEILTVGSIVACSNLEWRRATSWNVPAAYCTDRSIFTRNPRRNHLYESFENLRNLIMDPIKYTESCTFELNVELQKKSTPMRYSVSKNTPIRMYSSTSSANKKLVDYTSPLATPKLGVDNRSSFIPSNPSIKKRLEKLQQYGEPPQLSPIILRNSKRISLDFRPILPISDVNSTKETTNANQSEELKSSTLEKHS</sequence>
<evidence type="ECO:0000256" key="4">
    <source>
        <dbReference type="ARBA" id="ARBA00023172"/>
    </source>
</evidence>
<dbReference type="InterPro" id="IPR015252">
    <property type="entry name" value="BRCA2_hlx"/>
</dbReference>
<feature type="compositionally biased region" description="Basic and acidic residues" evidence="7">
    <location>
        <begin position="1748"/>
        <end position="1759"/>
    </location>
</feature>
<dbReference type="PROSITE" id="PS50138">
    <property type="entry name" value="BRCA2_REPEAT"/>
    <property type="match status" value="2"/>
</dbReference>
<evidence type="ECO:0000256" key="5">
    <source>
        <dbReference type="ARBA" id="ARBA00023204"/>
    </source>
</evidence>
<dbReference type="Gene3D" id="2.40.50.140">
    <property type="entry name" value="Nucleic acid-binding proteins"/>
    <property type="match status" value="3"/>
</dbReference>
<evidence type="ECO:0000313" key="10">
    <source>
        <dbReference type="Proteomes" id="UP000078492"/>
    </source>
</evidence>
<evidence type="ECO:0000256" key="1">
    <source>
        <dbReference type="ARBA" id="ARBA00022737"/>
    </source>
</evidence>
<dbReference type="InterPro" id="IPR036315">
    <property type="entry name" value="BRCA2_hlx_sf"/>
</dbReference>
<name>A0A151IRN5_9HYME</name>
<keyword evidence="2" id="KW-0227">DNA damage</keyword>
<feature type="compositionally biased region" description="Polar residues" evidence="7">
    <location>
        <begin position="781"/>
        <end position="796"/>
    </location>
</feature>
<dbReference type="EMBL" id="KQ981124">
    <property type="protein sequence ID" value="KYN09321.1"/>
    <property type="molecule type" value="Genomic_DNA"/>
</dbReference>
<dbReference type="Pfam" id="PF00634">
    <property type="entry name" value="BRCA2"/>
    <property type="match status" value="3"/>
</dbReference>
<evidence type="ECO:0000256" key="2">
    <source>
        <dbReference type="ARBA" id="ARBA00022763"/>
    </source>
</evidence>
<feature type="coiled-coil region" evidence="6">
    <location>
        <begin position="1385"/>
        <end position="1412"/>
    </location>
</feature>
<feature type="region of interest" description="Disordered" evidence="7">
    <location>
        <begin position="1737"/>
        <end position="1759"/>
    </location>
</feature>
<dbReference type="InterPro" id="IPR002093">
    <property type="entry name" value="BRCA2_repeat"/>
</dbReference>
<feature type="region of interest" description="Disordered" evidence="7">
    <location>
        <begin position="919"/>
        <end position="939"/>
    </location>
</feature>
<protein>
    <submittedName>
        <fullName evidence="9">Breast cancer type 2 susceptibility protein like protein</fullName>
    </submittedName>
</protein>
<keyword evidence="6" id="KW-0175">Coiled coil</keyword>
<dbReference type="InterPro" id="IPR015525">
    <property type="entry name" value="BRCA2"/>
</dbReference>
<reference evidence="9 10" key="1">
    <citation type="submission" date="2015-09" db="EMBL/GenBank/DDBJ databases">
        <title>Trachymyrmex cornetzi WGS genome.</title>
        <authorList>
            <person name="Nygaard S."/>
            <person name="Hu H."/>
            <person name="Boomsma J."/>
            <person name="Zhang G."/>
        </authorList>
    </citation>
    <scope>NUCLEOTIDE SEQUENCE [LARGE SCALE GENOMIC DNA]</scope>
    <source>
        <strain evidence="9">Tcor2-1</strain>
        <tissue evidence="9">Whole body</tissue>
    </source>
</reference>
<keyword evidence="5" id="KW-0234">DNA repair</keyword>